<keyword evidence="5" id="KW-1185">Reference proteome</keyword>
<keyword evidence="2" id="KW-0472">Membrane</keyword>
<feature type="region of interest" description="Disordered" evidence="1">
    <location>
        <begin position="65"/>
        <end position="89"/>
    </location>
</feature>
<dbReference type="AlphaFoldDB" id="A0A9J6EDB4"/>
<feature type="compositionally biased region" description="Acidic residues" evidence="1">
    <location>
        <begin position="65"/>
        <end position="76"/>
    </location>
</feature>
<proteinExistence type="predicted"/>
<reference evidence="4" key="2">
    <citation type="submission" date="2021-09" db="EMBL/GenBank/DDBJ databases">
        <authorList>
            <person name="Jia N."/>
            <person name="Wang J."/>
            <person name="Shi W."/>
            <person name="Du L."/>
            <person name="Sun Y."/>
            <person name="Zhan W."/>
            <person name="Jiang J."/>
            <person name="Wang Q."/>
            <person name="Zhang B."/>
            <person name="Ji P."/>
            <person name="Sakyi L.B."/>
            <person name="Cui X."/>
            <person name="Yuan T."/>
            <person name="Jiang B."/>
            <person name="Yang W."/>
            <person name="Lam T.T.-Y."/>
            <person name="Chang Q."/>
            <person name="Ding S."/>
            <person name="Wang X."/>
            <person name="Zhu J."/>
            <person name="Ruan X."/>
            <person name="Zhao L."/>
            <person name="Wei J."/>
            <person name="Que T."/>
            <person name="Du C."/>
            <person name="Cheng J."/>
            <person name="Dai P."/>
            <person name="Han X."/>
            <person name="Huang E."/>
            <person name="Gao Y."/>
            <person name="Liu J."/>
            <person name="Shao H."/>
            <person name="Ye R."/>
            <person name="Li L."/>
            <person name="Wei W."/>
            <person name="Wang X."/>
            <person name="Wang C."/>
            <person name="Huo Q."/>
            <person name="Li W."/>
            <person name="Guo W."/>
            <person name="Chen H."/>
            <person name="Chen S."/>
            <person name="Zhou L."/>
            <person name="Zhou L."/>
            <person name="Ni X."/>
            <person name="Tian J."/>
            <person name="Zhou Y."/>
            <person name="Sheng Y."/>
            <person name="Liu T."/>
            <person name="Pan Y."/>
            <person name="Xia L."/>
            <person name="Li J."/>
            <person name="Zhao F."/>
            <person name="Cao W."/>
        </authorList>
    </citation>
    <scope>NUCLEOTIDE SEQUENCE</scope>
    <source>
        <strain evidence="4">Rmic-2018</strain>
        <tissue evidence="4">Larvae</tissue>
    </source>
</reference>
<evidence type="ECO:0000256" key="2">
    <source>
        <dbReference type="SAM" id="Phobius"/>
    </source>
</evidence>
<reference evidence="4" key="1">
    <citation type="journal article" date="2020" name="Cell">
        <title>Large-Scale Comparative Analyses of Tick Genomes Elucidate Their Genetic Diversity and Vector Capacities.</title>
        <authorList>
            <consortium name="Tick Genome and Microbiome Consortium (TIGMIC)"/>
            <person name="Jia N."/>
            <person name="Wang J."/>
            <person name="Shi W."/>
            <person name="Du L."/>
            <person name="Sun Y."/>
            <person name="Zhan W."/>
            <person name="Jiang J.F."/>
            <person name="Wang Q."/>
            <person name="Zhang B."/>
            <person name="Ji P."/>
            <person name="Bell-Sakyi L."/>
            <person name="Cui X.M."/>
            <person name="Yuan T.T."/>
            <person name="Jiang B.G."/>
            <person name="Yang W.F."/>
            <person name="Lam T.T."/>
            <person name="Chang Q.C."/>
            <person name="Ding S.J."/>
            <person name="Wang X.J."/>
            <person name="Zhu J.G."/>
            <person name="Ruan X.D."/>
            <person name="Zhao L."/>
            <person name="Wei J.T."/>
            <person name="Ye R.Z."/>
            <person name="Que T.C."/>
            <person name="Du C.H."/>
            <person name="Zhou Y.H."/>
            <person name="Cheng J.X."/>
            <person name="Dai P.F."/>
            <person name="Guo W.B."/>
            <person name="Han X.H."/>
            <person name="Huang E.J."/>
            <person name="Li L.F."/>
            <person name="Wei W."/>
            <person name="Gao Y.C."/>
            <person name="Liu J.Z."/>
            <person name="Shao H.Z."/>
            <person name="Wang X."/>
            <person name="Wang C.C."/>
            <person name="Yang T.C."/>
            <person name="Huo Q.B."/>
            <person name="Li W."/>
            <person name="Chen H.Y."/>
            <person name="Chen S.E."/>
            <person name="Zhou L.G."/>
            <person name="Ni X.B."/>
            <person name="Tian J.H."/>
            <person name="Sheng Y."/>
            <person name="Liu T."/>
            <person name="Pan Y.S."/>
            <person name="Xia L.Y."/>
            <person name="Li J."/>
            <person name="Zhao F."/>
            <person name="Cao W.C."/>
        </authorList>
    </citation>
    <scope>NUCLEOTIDE SEQUENCE</scope>
    <source>
        <strain evidence="4">Rmic-2018</strain>
    </source>
</reference>
<feature type="signal peptide" evidence="3">
    <location>
        <begin position="1"/>
        <end position="15"/>
    </location>
</feature>
<evidence type="ECO:0000256" key="1">
    <source>
        <dbReference type="SAM" id="MobiDB-lite"/>
    </source>
</evidence>
<keyword evidence="2" id="KW-0812">Transmembrane</keyword>
<feature type="chain" id="PRO_5039955514" evidence="3">
    <location>
        <begin position="16"/>
        <end position="312"/>
    </location>
</feature>
<keyword evidence="2" id="KW-1133">Transmembrane helix</keyword>
<evidence type="ECO:0000313" key="5">
    <source>
        <dbReference type="Proteomes" id="UP000821866"/>
    </source>
</evidence>
<protein>
    <submittedName>
        <fullName evidence="4">Uncharacterized protein</fullName>
    </submittedName>
</protein>
<organism evidence="4 5">
    <name type="scientific">Rhipicephalus microplus</name>
    <name type="common">Cattle tick</name>
    <name type="synonym">Boophilus microplus</name>
    <dbReference type="NCBI Taxonomy" id="6941"/>
    <lineage>
        <taxon>Eukaryota</taxon>
        <taxon>Metazoa</taxon>
        <taxon>Ecdysozoa</taxon>
        <taxon>Arthropoda</taxon>
        <taxon>Chelicerata</taxon>
        <taxon>Arachnida</taxon>
        <taxon>Acari</taxon>
        <taxon>Parasitiformes</taxon>
        <taxon>Ixodida</taxon>
        <taxon>Ixodoidea</taxon>
        <taxon>Ixodidae</taxon>
        <taxon>Rhipicephalinae</taxon>
        <taxon>Rhipicephalus</taxon>
        <taxon>Boophilus</taxon>
    </lineage>
</organism>
<name>A0A9J6EDB4_RHIMP</name>
<gene>
    <name evidence="4" type="ORF">HPB51_023077</name>
</gene>
<evidence type="ECO:0000313" key="4">
    <source>
        <dbReference type="EMBL" id="KAH8032093.1"/>
    </source>
</evidence>
<accession>A0A9J6EDB4</accession>
<sequence length="312" mass="35107">MRGLLVLMVVLEASAQSSQQHARHWRNYLNGLLAQLAQEEPHRDLRHELWKDMFSHRVRSFLNDDDYDDDDDDPNPGDDGVVNLGGRGMPNDDRLTEAWRNHIGHVLLARPAFVKRRRASTSYSSAEVFSPYNRRTTRRTTKQLISTSSSDSPHMHRFLDIINAHGARHLREPAPPLQCRCSDREKEAGNGSSLLAQLVTSSVTREPPLLLVVPGLMVAPRGGPFAIVRGVEGPANASDARPSPIAVIGGVSSPTPTWPPMPTGKLHRHRLRFVLLLVAFLLVLSSLMAYYVRSFLSKYRREYEIIRNAQFL</sequence>
<evidence type="ECO:0000256" key="3">
    <source>
        <dbReference type="SAM" id="SignalP"/>
    </source>
</evidence>
<dbReference type="Proteomes" id="UP000821866">
    <property type="component" value="Chromosome 3"/>
</dbReference>
<dbReference type="EMBL" id="JABSTU010000005">
    <property type="protein sequence ID" value="KAH8032093.1"/>
    <property type="molecule type" value="Genomic_DNA"/>
</dbReference>
<comment type="caution">
    <text evidence="4">The sequence shown here is derived from an EMBL/GenBank/DDBJ whole genome shotgun (WGS) entry which is preliminary data.</text>
</comment>
<feature type="transmembrane region" description="Helical" evidence="2">
    <location>
        <begin position="271"/>
        <end position="292"/>
    </location>
</feature>
<keyword evidence="3" id="KW-0732">Signal</keyword>